<keyword evidence="8" id="KW-1185">Reference proteome</keyword>
<feature type="transmembrane region" description="Helical" evidence="6">
    <location>
        <begin position="225"/>
        <end position="245"/>
    </location>
</feature>
<feature type="transmembrane region" description="Helical" evidence="6">
    <location>
        <begin position="100"/>
        <end position="120"/>
    </location>
</feature>
<dbReference type="GO" id="GO:0009060">
    <property type="term" value="P:aerobic respiration"/>
    <property type="evidence" value="ECO:0007669"/>
    <property type="project" value="TreeGrafter"/>
</dbReference>
<comment type="subcellular location">
    <subcellularLocation>
        <location evidence="5">Cell membrane</location>
        <topology evidence="5">Multi-pass membrane protein</topology>
    </subcellularLocation>
    <subcellularLocation>
        <location evidence="1">Membrane</location>
        <topology evidence="1">Multi-pass membrane protein</topology>
    </subcellularLocation>
</comment>
<reference evidence="7 8" key="1">
    <citation type="submission" date="2017-11" db="EMBL/GenBank/DDBJ databases">
        <title>Draft genome sequence of Rhizobiales bacterium SY3-13.</title>
        <authorList>
            <person name="Sun C."/>
        </authorList>
    </citation>
    <scope>NUCLEOTIDE SEQUENCE [LARGE SCALE GENOMIC DNA]</scope>
    <source>
        <strain evidence="7 8">SY3-13</strain>
    </source>
</reference>
<name>A0A2M9G0J0_9PROT</name>
<keyword evidence="3 6" id="KW-1133">Transmembrane helix</keyword>
<organism evidence="7 8">
    <name type="scientific">Minwuia thermotolerans</name>
    <dbReference type="NCBI Taxonomy" id="2056226"/>
    <lineage>
        <taxon>Bacteria</taxon>
        <taxon>Pseudomonadati</taxon>
        <taxon>Pseudomonadota</taxon>
        <taxon>Alphaproteobacteria</taxon>
        <taxon>Minwuiales</taxon>
        <taxon>Minwuiaceae</taxon>
        <taxon>Minwuia</taxon>
    </lineage>
</organism>
<accession>A0A2M9G0J0</accession>
<dbReference type="GO" id="GO:0003954">
    <property type="term" value="F:NADH dehydrogenase activity"/>
    <property type="evidence" value="ECO:0007669"/>
    <property type="project" value="TreeGrafter"/>
</dbReference>
<evidence type="ECO:0000256" key="4">
    <source>
        <dbReference type="ARBA" id="ARBA00023136"/>
    </source>
</evidence>
<feature type="transmembrane region" description="Helical" evidence="6">
    <location>
        <begin position="73"/>
        <end position="93"/>
    </location>
</feature>
<dbReference type="PANTHER" id="PTHR11432">
    <property type="entry name" value="NADH DEHYDROGENASE SUBUNIT 1"/>
    <property type="match status" value="1"/>
</dbReference>
<comment type="caution">
    <text evidence="7">The sequence shown here is derived from an EMBL/GenBank/DDBJ whole genome shotgun (WGS) entry which is preliminary data.</text>
</comment>
<feature type="transmembrane region" description="Helical" evidence="6">
    <location>
        <begin position="281"/>
        <end position="301"/>
    </location>
</feature>
<protein>
    <submittedName>
        <fullName evidence="7">NADH:ubiquinone oxidoreductase subunit 1 (Chain H)</fullName>
    </submittedName>
</protein>
<dbReference type="RefSeq" id="WP_109795941.1">
    <property type="nucleotide sequence ID" value="NZ_PHIG01000034.1"/>
</dbReference>
<evidence type="ECO:0000256" key="3">
    <source>
        <dbReference type="ARBA" id="ARBA00022989"/>
    </source>
</evidence>
<comment type="similarity">
    <text evidence="5">Belongs to the complex I subunit 1 family.</text>
</comment>
<feature type="transmembrane region" description="Helical" evidence="6">
    <location>
        <begin position="176"/>
        <end position="196"/>
    </location>
</feature>
<dbReference type="AlphaFoldDB" id="A0A2M9G0J0"/>
<keyword evidence="5" id="KW-0520">NAD</keyword>
<evidence type="ECO:0000313" key="7">
    <source>
        <dbReference type="EMBL" id="PJK29238.1"/>
    </source>
</evidence>
<dbReference type="Proteomes" id="UP000229498">
    <property type="component" value="Unassembled WGS sequence"/>
</dbReference>
<evidence type="ECO:0000256" key="5">
    <source>
        <dbReference type="RuleBase" id="RU000471"/>
    </source>
</evidence>
<evidence type="ECO:0000256" key="6">
    <source>
        <dbReference type="SAM" id="Phobius"/>
    </source>
</evidence>
<gene>
    <name evidence="7" type="ORF">CVT23_12640</name>
</gene>
<evidence type="ECO:0000256" key="1">
    <source>
        <dbReference type="ARBA" id="ARBA00004141"/>
    </source>
</evidence>
<keyword evidence="7" id="KW-0830">Ubiquinone</keyword>
<evidence type="ECO:0000256" key="2">
    <source>
        <dbReference type="ARBA" id="ARBA00022692"/>
    </source>
</evidence>
<proteinExistence type="inferred from homology"/>
<keyword evidence="4 6" id="KW-0472">Membrane</keyword>
<feature type="transmembrane region" description="Helical" evidence="6">
    <location>
        <begin position="252"/>
        <end position="269"/>
    </location>
</feature>
<keyword evidence="2 5" id="KW-0812">Transmembrane</keyword>
<sequence>MNVVLSLLLIALFVGAGVWLAAVVDRALGAWRAGARPDGLFMGPLREAAAMLVRPRAETEVTDALFRLLAPGWYLALAAVSFSVVPFAPGIVATAPSTGLVLWGACEALVIVVVFIHGWAPNSPFPLIGAYRYVAIGLPAMLPSMFVLIAAAVPAESLALPAVVESQRELWNVVRQPLGLILFLAIGLTITLRGPFDYADPEDLAGGTSAEESGPALALWRLARLAMLVSFSAMAATVFFGGYLGPWLPGPVWLALKTLAVMFATQAVGHLLPRMPAPRMLAAFWLVALPLSFADLLLVGLESLA</sequence>
<dbReference type="OrthoDB" id="7988299at2"/>
<dbReference type="EMBL" id="PHIG01000034">
    <property type="protein sequence ID" value="PJK29238.1"/>
    <property type="molecule type" value="Genomic_DNA"/>
</dbReference>
<dbReference type="GO" id="GO:0005886">
    <property type="term" value="C:plasma membrane"/>
    <property type="evidence" value="ECO:0007669"/>
    <property type="project" value="UniProtKB-SubCell"/>
</dbReference>
<evidence type="ECO:0000313" key="8">
    <source>
        <dbReference type="Proteomes" id="UP000229498"/>
    </source>
</evidence>
<dbReference type="InterPro" id="IPR001694">
    <property type="entry name" value="NADH_UbQ_OxRdtase_su1/FPO"/>
</dbReference>
<dbReference type="Pfam" id="PF00146">
    <property type="entry name" value="NADHdh"/>
    <property type="match status" value="1"/>
</dbReference>
<dbReference type="PANTHER" id="PTHR11432:SF3">
    <property type="entry name" value="NADH-UBIQUINONE OXIDOREDUCTASE CHAIN 1"/>
    <property type="match status" value="1"/>
</dbReference>
<feature type="transmembrane region" description="Helical" evidence="6">
    <location>
        <begin position="140"/>
        <end position="164"/>
    </location>
</feature>